<dbReference type="PROSITE" id="PS51186">
    <property type="entry name" value="GNAT"/>
    <property type="match status" value="1"/>
</dbReference>
<evidence type="ECO:0000313" key="2">
    <source>
        <dbReference type="EMBL" id="OWJ64776.1"/>
    </source>
</evidence>
<reference evidence="3" key="1">
    <citation type="submission" date="2017-05" db="EMBL/GenBank/DDBJ databases">
        <authorList>
            <person name="Macchi M."/>
            <person name="Festa S."/>
            <person name="Coppotelli B.M."/>
            <person name="Morelli I.S."/>
        </authorList>
    </citation>
    <scope>NUCLEOTIDE SEQUENCE [LARGE SCALE GENOMIC DNA]</scope>
    <source>
        <strain evidence="3">I</strain>
    </source>
</reference>
<dbReference type="PANTHER" id="PTHR43072:SF8">
    <property type="entry name" value="ACYLTRANSFERASE FABY-RELATED"/>
    <property type="match status" value="1"/>
</dbReference>
<keyword evidence="3" id="KW-1185">Reference proteome</keyword>
<dbReference type="RefSeq" id="WP_088153380.1">
    <property type="nucleotide sequence ID" value="NZ_NHON01000050.1"/>
</dbReference>
<protein>
    <submittedName>
        <fullName evidence="2">GNAT family N-acetyltransferase</fullName>
    </submittedName>
</protein>
<name>A0A211ZHV2_9PROT</name>
<dbReference type="EMBL" id="NHON01000050">
    <property type="protein sequence ID" value="OWJ64776.1"/>
    <property type="molecule type" value="Genomic_DNA"/>
</dbReference>
<dbReference type="InterPro" id="IPR016181">
    <property type="entry name" value="Acyl_CoA_acyltransferase"/>
</dbReference>
<dbReference type="PANTHER" id="PTHR43072">
    <property type="entry name" value="N-ACETYLTRANSFERASE"/>
    <property type="match status" value="1"/>
</dbReference>
<dbReference type="Gene3D" id="3.40.630.30">
    <property type="match status" value="1"/>
</dbReference>
<dbReference type="AlphaFoldDB" id="A0A211ZHV2"/>
<organism evidence="2 3">
    <name type="scientific">Inquilinus limosus</name>
    <dbReference type="NCBI Taxonomy" id="171674"/>
    <lineage>
        <taxon>Bacteria</taxon>
        <taxon>Pseudomonadati</taxon>
        <taxon>Pseudomonadota</taxon>
        <taxon>Alphaproteobacteria</taxon>
        <taxon>Rhodospirillales</taxon>
        <taxon>Rhodospirillaceae</taxon>
        <taxon>Inquilinus</taxon>
    </lineage>
</organism>
<dbReference type="CDD" id="cd04301">
    <property type="entry name" value="NAT_SF"/>
    <property type="match status" value="1"/>
</dbReference>
<comment type="caution">
    <text evidence="2">The sequence shown here is derived from an EMBL/GenBank/DDBJ whole genome shotgun (WGS) entry which is preliminary data.</text>
</comment>
<evidence type="ECO:0000313" key="3">
    <source>
        <dbReference type="Proteomes" id="UP000196655"/>
    </source>
</evidence>
<dbReference type="Proteomes" id="UP000196655">
    <property type="component" value="Unassembled WGS sequence"/>
</dbReference>
<dbReference type="SUPFAM" id="SSF55729">
    <property type="entry name" value="Acyl-CoA N-acyltransferases (Nat)"/>
    <property type="match status" value="1"/>
</dbReference>
<gene>
    <name evidence="2" type="ORF">BWR60_23085</name>
</gene>
<dbReference type="GO" id="GO:0016747">
    <property type="term" value="F:acyltransferase activity, transferring groups other than amino-acyl groups"/>
    <property type="evidence" value="ECO:0007669"/>
    <property type="project" value="InterPro"/>
</dbReference>
<dbReference type="OrthoDB" id="5459937at2"/>
<accession>A0A211ZHV2</accession>
<evidence type="ECO:0000259" key="1">
    <source>
        <dbReference type="PROSITE" id="PS51186"/>
    </source>
</evidence>
<feature type="domain" description="N-acetyltransferase" evidence="1">
    <location>
        <begin position="10"/>
        <end position="173"/>
    </location>
</feature>
<dbReference type="STRING" id="1122125.GCA_000423185_00340"/>
<dbReference type="Pfam" id="PF13420">
    <property type="entry name" value="Acetyltransf_4"/>
    <property type="match status" value="1"/>
</dbReference>
<sequence>MPDRHPASLITIRDTAEADLPAIQAIYAHHVLHGFASFEEVPPQVAELAARRAAVLAQGLPYLAAEIAGRVAGYAYAGAYRPRPAYRHTIEDSVYVADGMAGRGVGRALLGALIERCEAGPWRQMVAVIGDSGNAGSIALHERMGFRRAGLLPSVGFKFGRWVDSVLMQRPLGPGDTTLPAPWPAPGRDA</sequence>
<dbReference type="InterPro" id="IPR000182">
    <property type="entry name" value="GNAT_dom"/>
</dbReference>
<keyword evidence="2" id="KW-0808">Transferase</keyword>
<proteinExistence type="predicted"/>